<evidence type="ECO:0000256" key="1">
    <source>
        <dbReference type="SAM" id="MobiDB-lite"/>
    </source>
</evidence>
<organism evidence="2 3">
    <name type="scientific">Pleurodeles waltl</name>
    <name type="common">Iberian ribbed newt</name>
    <dbReference type="NCBI Taxonomy" id="8319"/>
    <lineage>
        <taxon>Eukaryota</taxon>
        <taxon>Metazoa</taxon>
        <taxon>Chordata</taxon>
        <taxon>Craniata</taxon>
        <taxon>Vertebrata</taxon>
        <taxon>Euteleostomi</taxon>
        <taxon>Amphibia</taxon>
        <taxon>Batrachia</taxon>
        <taxon>Caudata</taxon>
        <taxon>Salamandroidea</taxon>
        <taxon>Salamandridae</taxon>
        <taxon>Pleurodelinae</taxon>
        <taxon>Pleurodeles</taxon>
    </lineage>
</organism>
<name>A0AAV7WYJ7_PLEWA</name>
<evidence type="ECO:0000313" key="2">
    <source>
        <dbReference type="EMBL" id="KAJ1218158.1"/>
    </source>
</evidence>
<protein>
    <submittedName>
        <fullName evidence="2">Uncharacterized protein</fullName>
    </submittedName>
</protein>
<reference evidence="2" key="1">
    <citation type="journal article" date="2022" name="bioRxiv">
        <title>Sequencing and chromosome-scale assembly of the giantPleurodeles waltlgenome.</title>
        <authorList>
            <person name="Brown T."/>
            <person name="Elewa A."/>
            <person name="Iarovenko S."/>
            <person name="Subramanian E."/>
            <person name="Araus A.J."/>
            <person name="Petzold A."/>
            <person name="Susuki M."/>
            <person name="Suzuki K.-i.T."/>
            <person name="Hayashi T."/>
            <person name="Toyoda A."/>
            <person name="Oliveira C."/>
            <person name="Osipova E."/>
            <person name="Leigh N.D."/>
            <person name="Simon A."/>
            <person name="Yun M.H."/>
        </authorList>
    </citation>
    <scope>NUCLEOTIDE SEQUENCE</scope>
    <source>
        <strain evidence="2">20211129_DDA</strain>
        <tissue evidence="2">Liver</tissue>
    </source>
</reference>
<sequence length="77" mass="8328">MVAVGDWRSDRGVWMPETCLKARKAVGSGAAAQPAGELWMTVQCSGLRDSLCGEGERRRSPRRQGARCPGPPPCRSE</sequence>
<keyword evidence="3" id="KW-1185">Reference proteome</keyword>
<gene>
    <name evidence="2" type="ORF">NDU88_005741</name>
</gene>
<proteinExistence type="predicted"/>
<feature type="region of interest" description="Disordered" evidence="1">
    <location>
        <begin position="53"/>
        <end position="77"/>
    </location>
</feature>
<dbReference type="EMBL" id="JANPWB010000001">
    <property type="protein sequence ID" value="KAJ1218158.1"/>
    <property type="molecule type" value="Genomic_DNA"/>
</dbReference>
<dbReference type="AlphaFoldDB" id="A0AAV7WYJ7"/>
<accession>A0AAV7WYJ7</accession>
<comment type="caution">
    <text evidence="2">The sequence shown here is derived from an EMBL/GenBank/DDBJ whole genome shotgun (WGS) entry which is preliminary data.</text>
</comment>
<dbReference type="Proteomes" id="UP001066276">
    <property type="component" value="Chromosome 1_1"/>
</dbReference>
<evidence type="ECO:0000313" key="3">
    <source>
        <dbReference type="Proteomes" id="UP001066276"/>
    </source>
</evidence>